<evidence type="ECO:0000313" key="1">
    <source>
        <dbReference type="EMBL" id="CAB5395929.1"/>
    </source>
</evidence>
<comment type="caution">
    <text evidence="2">The sequence shown here is derived from an EMBL/GenBank/DDBJ whole genome shotgun (WGS) entry which is preliminary data.</text>
</comment>
<reference evidence="3 4" key="4">
    <citation type="submission" date="2017-10" db="EMBL/GenBank/DDBJ databases">
        <title>Genome analyses suggest a sexual origin of heterokaryosis in a supposedly ancient asexual fungus.</title>
        <authorList>
            <person name="Corradi N."/>
            <person name="Sedzielewska K."/>
            <person name="Noel J."/>
            <person name="Charron P."/>
            <person name="Farinelli L."/>
            <person name="Marton T."/>
            <person name="Kruger M."/>
            <person name="Pelin A."/>
            <person name="Brachmann A."/>
            <person name="Corradi N."/>
        </authorList>
    </citation>
    <scope>NUCLEOTIDE SEQUENCE [LARGE SCALE GENOMIC DNA]</scope>
    <source>
        <strain evidence="3 4">A1</strain>
    </source>
</reference>
<evidence type="ECO:0000313" key="2">
    <source>
        <dbReference type="EMBL" id="PKC11705.1"/>
    </source>
</evidence>
<evidence type="ECO:0000313" key="3">
    <source>
        <dbReference type="EMBL" id="PKC59966.1"/>
    </source>
</evidence>
<gene>
    <name evidence="1" type="ORF">CHRIB12_LOCUS24082</name>
    <name evidence="3" type="ORF">RhiirA1_468700</name>
    <name evidence="2" type="ORF">RhiirA5_412728</name>
</gene>
<name>A0A2I1E626_9GLOM</name>
<dbReference type="Proteomes" id="UP000232688">
    <property type="component" value="Unassembled WGS sequence"/>
</dbReference>
<reference evidence="2 5" key="1">
    <citation type="submission" date="2016-04" db="EMBL/GenBank/DDBJ databases">
        <title>Genome analyses suggest a sexual origin of heterokaryosis in a supposedly ancient asexual fungus.</title>
        <authorList>
            <person name="Ropars J."/>
            <person name="Sedzielewska K."/>
            <person name="Noel J."/>
            <person name="Charron P."/>
            <person name="Farinelli L."/>
            <person name="Marton T."/>
            <person name="Kruger M."/>
            <person name="Pelin A."/>
            <person name="Brachmann A."/>
            <person name="Corradi N."/>
        </authorList>
    </citation>
    <scope>NUCLEOTIDE SEQUENCE [LARGE SCALE GENOMIC DNA]</scope>
    <source>
        <strain evidence="2 5">A5</strain>
    </source>
</reference>
<reference evidence="3 4" key="3">
    <citation type="submission" date="2017-10" db="EMBL/GenBank/DDBJ databases">
        <title>Extensive intraspecific genome diversity in a model arbuscular mycorrhizal fungus.</title>
        <authorList>
            <person name="Chen E.C.H."/>
            <person name="Morin E."/>
            <person name="Baudet D."/>
            <person name="Noel J."/>
            <person name="Ndikumana S."/>
            <person name="Charron P."/>
            <person name="St-Onge C."/>
            <person name="Giorgi J."/>
            <person name="Grigoriev I.V."/>
            <person name="Roux C."/>
            <person name="Martin F.M."/>
            <person name="Corradi N."/>
        </authorList>
    </citation>
    <scope>NUCLEOTIDE SEQUENCE [LARGE SCALE GENOMIC DNA]</scope>
    <source>
        <strain evidence="3 4">A1</strain>
    </source>
</reference>
<dbReference type="VEuPathDB" id="FungiDB:RhiirA1_468700"/>
<dbReference type="Proteomes" id="UP000684084">
    <property type="component" value="Unassembled WGS sequence"/>
</dbReference>
<sequence>MVEIITEGTVTIKKLLWHSTEDFREKTLTLLQKGTIDVKILKDIDYNTLSPHANNVIWTLLYYGDYFTINENENLRIPNTKVFTEWKGWLNNKVLSNPDLNFSYAFKSN</sequence>
<dbReference type="AlphaFoldDB" id="A0A2I1E626"/>
<dbReference type="EMBL" id="LLXJ01000292">
    <property type="protein sequence ID" value="PKC11705.1"/>
    <property type="molecule type" value="Genomic_DNA"/>
</dbReference>
<dbReference type="EMBL" id="CAGKOT010000106">
    <property type="protein sequence ID" value="CAB5395929.1"/>
    <property type="molecule type" value="Genomic_DNA"/>
</dbReference>
<evidence type="ECO:0000313" key="4">
    <source>
        <dbReference type="Proteomes" id="UP000232688"/>
    </source>
</evidence>
<reference evidence="1" key="5">
    <citation type="submission" date="2020-05" db="EMBL/GenBank/DDBJ databases">
        <authorList>
            <person name="Rincon C."/>
            <person name="Sanders R I."/>
            <person name="Robbins C."/>
            <person name="Chaturvedi A."/>
        </authorList>
    </citation>
    <scope>NUCLEOTIDE SEQUENCE</scope>
    <source>
        <strain evidence="1">CHB12</strain>
    </source>
</reference>
<accession>A0A2I1E626</accession>
<dbReference type="Proteomes" id="UP000232722">
    <property type="component" value="Unassembled WGS sequence"/>
</dbReference>
<reference evidence="2 5" key="2">
    <citation type="submission" date="2017-09" db="EMBL/GenBank/DDBJ databases">
        <title>Extensive intraspecific genome diversity in a model arbuscular mycorrhizal fungus.</title>
        <authorList>
            <person name="Chen E.C."/>
            <person name="Morin E."/>
            <person name="Beaudet D."/>
            <person name="Noel J."/>
            <person name="Ndikumana S."/>
            <person name="Charron P."/>
            <person name="St-Onge C."/>
            <person name="Giorgi J."/>
            <person name="Grigoriev I.V."/>
            <person name="Roux C."/>
            <person name="Martin F.M."/>
            <person name="Corradi N."/>
        </authorList>
    </citation>
    <scope>NUCLEOTIDE SEQUENCE [LARGE SCALE GENOMIC DNA]</scope>
    <source>
        <strain evidence="2 5">A5</strain>
    </source>
</reference>
<protein>
    <submittedName>
        <fullName evidence="2">Uncharacterized protein</fullName>
    </submittedName>
</protein>
<dbReference type="EMBL" id="LLXH01001226">
    <property type="protein sequence ID" value="PKC59966.1"/>
    <property type="molecule type" value="Genomic_DNA"/>
</dbReference>
<organism evidence="2 5">
    <name type="scientific">Rhizophagus irregularis</name>
    <dbReference type="NCBI Taxonomy" id="588596"/>
    <lineage>
        <taxon>Eukaryota</taxon>
        <taxon>Fungi</taxon>
        <taxon>Fungi incertae sedis</taxon>
        <taxon>Mucoromycota</taxon>
        <taxon>Glomeromycotina</taxon>
        <taxon>Glomeromycetes</taxon>
        <taxon>Glomerales</taxon>
        <taxon>Glomeraceae</taxon>
        <taxon>Rhizophagus</taxon>
    </lineage>
</organism>
<dbReference type="OrthoDB" id="5584915at2759"/>
<evidence type="ECO:0000313" key="5">
    <source>
        <dbReference type="Proteomes" id="UP000232722"/>
    </source>
</evidence>
<proteinExistence type="predicted"/>